<geneLocation type="plasmid" evidence="8 9">
    <name>pSymA</name>
</geneLocation>
<feature type="transmembrane region" description="Helical" evidence="7">
    <location>
        <begin position="356"/>
        <end position="372"/>
    </location>
</feature>
<protein>
    <submittedName>
        <fullName evidence="8">Mn2+/Fe2+ transporter, NRAMP family</fullName>
    </submittedName>
</protein>
<evidence type="ECO:0000256" key="5">
    <source>
        <dbReference type="ARBA" id="ARBA00022989"/>
    </source>
</evidence>
<evidence type="ECO:0000256" key="7">
    <source>
        <dbReference type="SAM" id="Phobius"/>
    </source>
</evidence>
<keyword evidence="2" id="KW-0813">Transport</keyword>
<organism evidence="8 9">
    <name type="scientific">Rhizobium meliloti (strain 1021)</name>
    <name type="common">Ensifer meliloti</name>
    <name type="synonym">Sinorhizobium meliloti</name>
    <dbReference type="NCBI Taxonomy" id="266834"/>
    <lineage>
        <taxon>Bacteria</taxon>
        <taxon>Pseudomonadati</taxon>
        <taxon>Pseudomonadota</taxon>
        <taxon>Alphaproteobacteria</taxon>
        <taxon>Hyphomicrobiales</taxon>
        <taxon>Rhizobiaceae</taxon>
        <taxon>Sinorhizobium/Ensifer group</taxon>
        <taxon>Sinorhizobium</taxon>
    </lineage>
</organism>
<feature type="transmembrane region" description="Helical" evidence="7">
    <location>
        <begin position="106"/>
        <end position="134"/>
    </location>
</feature>
<dbReference type="KEGG" id="sme:SMa1115"/>
<evidence type="ECO:0000256" key="2">
    <source>
        <dbReference type="ARBA" id="ARBA00022448"/>
    </source>
</evidence>
<comment type="subcellular location">
    <subcellularLocation>
        <location evidence="1">Membrane</location>
        <topology evidence="1">Multi-pass membrane protein</topology>
    </subcellularLocation>
</comment>
<dbReference type="Pfam" id="PF01566">
    <property type="entry name" value="Nramp"/>
    <property type="match status" value="1"/>
</dbReference>
<dbReference type="EnsemblBacteria" id="AAK65262">
    <property type="protein sequence ID" value="AAK65262"/>
    <property type="gene ID" value="SMa1115"/>
</dbReference>
<evidence type="ECO:0000313" key="9">
    <source>
        <dbReference type="Proteomes" id="UP000001976"/>
    </source>
</evidence>
<keyword evidence="5 7" id="KW-1133">Transmembrane helix</keyword>
<evidence type="ECO:0000256" key="1">
    <source>
        <dbReference type="ARBA" id="ARBA00004141"/>
    </source>
</evidence>
<dbReference type="InterPro" id="IPR001046">
    <property type="entry name" value="NRAMP_fam"/>
</dbReference>
<reference evidence="9" key="2">
    <citation type="journal article" date="2001" name="Science">
        <title>The composite genome of the legume symbiont Sinorhizobium meliloti.</title>
        <authorList>
            <person name="Galibert F."/>
            <person name="Finan T.M."/>
            <person name="Long S.R."/>
            <person name="Puehler A."/>
            <person name="Abola P."/>
            <person name="Ampe F."/>
            <person name="Barloy-Hubler F."/>
            <person name="Barnett M.J."/>
            <person name="Becker A."/>
            <person name="Boistard P."/>
            <person name="Bothe G."/>
            <person name="Boutry M."/>
            <person name="Bowser L."/>
            <person name="Buhrmester J."/>
            <person name="Cadieu E."/>
            <person name="Capela D."/>
            <person name="Chain P."/>
            <person name="Cowie A."/>
            <person name="Davis R.W."/>
            <person name="Dreano S."/>
            <person name="Federspiel N.A."/>
            <person name="Fisher R.F."/>
            <person name="Gloux S."/>
            <person name="Godrie T."/>
            <person name="Goffeau A."/>
            <person name="Golding B."/>
            <person name="Gouzy J."/>
            <person name="Gurjal M."/>
            <person name="Hernandez-Lucas I."/>
            <person name="Hong A."/>
            <person name="Huizar L."/>
            <person name="Hyman R.W."/>
            <person name="Jones T."/>
            <person name="Kahn D."/>
            <person name="Kahn M.L."/>
            <person name="Kalman S."/>
            <person name="Keating D.H."/>
            <person name="Kiss E."/>
            <person name="Komp C."/>
            <person name="Lelaure V."/>
            <person name="Masuy D."/>
            <person name="Palm C."/>
            <person name="Peck M.C."/>
            <person name="Pohl T.M."/>
            <person name="Portetelle D."/>
            <person name="Purnelle B."/>
            <person name="Ramsperger U."/>
            <person name="Surzycki R."/>
            <person name="Thebault P."/>
            <person name="Vandenbol M."/>
            <person name="Vorhoelter F.J."/>
            <person name="Weidner S."/>
            <person name="Wells D.H."/>
            <person name="Wong K."/>
            <person name="Yeh K.-C."/>
            <person name="Batut J."/>
        </authorList>
    </citation>
    <scope>NUCLEOTIDE SEQUENCE [LARGE SCALE GENOMIC DNA]</scope>
    <source>
        <strain evidence="9">1021</strain>
        <plasmid evidence="9">Plasmid pSymA</plasmid>
    </source>
</reference>
<feature type="transmembrane region" description="Helical" evidence="7">
    <location>
        <begin position="384"/>
        <end position="406"/>
    </location>
</feature>
<dbReference type="PATRIC" id="fig|266834.11.peg.624"/>
<dbReference type="GO" id="GO:0005886">
    <property type="term" value="C:plasma membrane"/>
    <property type="evidence" value="ECO:0007669"/>
    <property type="project" value="TreeGrafter"/>
</dbReference>
<dbReference type="GO" id="GO:0015086">
    <property type="term" value="F:cadmium ion transmembrane transporter activity"/>
    <property type="evidence" value="ECO:0007669"/>
    <property type="project" value="TreeGrafter"/>
</dbReference>
<dbReference type="PANTHER" id="PTHR11706">
    <property type="entry name" value="SOLUTE CARRIER PROTEIN FAMILY 11 MEMBER"/>
    <property type="match status" value="1"/>
</dbReference>
<dbReference type="GO" id="GO:0034755">
    <property type="term" value="P:iron ion transmembrane transport"/>
    <property type="evidence" value="ECO:0007669"/>
    <property type="project" value="TreeGrafter"/>
</dbReference>
<keyword evidence="8" id="KW-0614">Plasmid</keyword>
<dbReference type="Proteomes" id="UP000001976">
    <property type="component" value="Plasmid pSymA"/>
</dbReference>
<feature type="transmembrane region" description="Helical" evidence="7">
    <location>
        <begin position="140"/>
        <end position="160"/>
    </location>
</feature>
<keyword evidence="4" id="KW-0769">Symport</keyword>
<proteinExistence type="predicted"/>
<feature type="transmembrane region" description="Helical" evidence="7">
    <location>
        <begin position="208"/>
        <end position="226"/>
    </location>
</feature>
<gene>
    <name evidence="8" type="ORF">SMa1115</name>
</gene>
<dbReference type="PANTHER" id="PTHR11706:SF33">
    <property type="entry name" value="NATURAL RESISTANCE-ASSOCIATED MACROPHAGE PROTEIN 2"/>
    <property type="match status" value="1"/>
</dbReference>
<feature type="transmembrane region" description="Helical" evidence="7">
    <location>
        <begin position="310"/>
        <end position="336"/>
    </location>
</feature>
<evidence type="ECO:0000313" key="8">
    <source>
        <dbReference type="EMBL" id="AAK65262.2"/>
    </source>
</evidence>
<accession>Q92Z88</accession>
<dbReference type="HOGENOM" id="CLU_020088_6_2_5"/>
<feature type="transmembrane region" description="Helical" evidence="7">
    <location>
        <begin position="66"/>
        <end position="85"/>
    </location>
</feature>
<sequence length="442" mass="48079">MRRKSWHVDNDDRVQSGLLAKPVVYRLRRAALLDKLGPGLITGAADDDPSGIATYSQAGAQFGANMLWMMFFLYPLMCTMQMISARIGRVSGHGLAANMRRIFPSWVVTSLVALLFIANTINIGADLAAMGAAAELVLGWGRHLFTLVFAVASLTVQVLVPYHRYVLYLKWLTLVLFAYVGVVFTIEIDWSETALRMVTPQLALTRETAIMVVAVFGTTISPYLLFWQASEEVEDDEADPTTDPLIDHPEQALVQLSRIRWDTYIGMAFANLVAFFIILTTALTLHAAGVTEIETSADAAEALRPIAGDLAFALFSLGIIGTGLLAVPILAGSAAYAVCESRGWPIGLEHKPREAVGFYTVIGLATLIGLAVDYSDLDPIRALFWSAVLNGVVSVPLMAAMMIVVSRKDEMGQFVASFRLRVMGWFATACMAAAAITMFILS</sequence>
<keyword evidence="6 7" id="KW-0472">Membrane</keyword>
<dbReference type="GO" id="GO:0005384">
    <property type="term" value="F:manganese ion transmembrane transporter activity"/>
    <property type="evidence" value="ECO:0007669"/>
    <property type="project" value="TreeGrafter"/>
</dbReference>
<feature type="transmembrane region" description="Helical" evidence="7">
    <location>
        <begin position="167"/>
        <end position="188"/>
    </location>
</feature>
<reference evidence="8 9" key="1">
    <citation type="journal article" date="2001" name="Proc. Natl. Acad. Sci. U.S.A.">
        <title>Nucleotide sequence and predicted functions of the entire Sinorhizobium meliloti pSymA megaplasmid.</title>
        <authorList>
            <person name="Barnett M.J."/>
            <person name="Fisher R.F."/>
            <person name="Jones T."/>
            <person name="Komp C."/>
            <person name="Abola A.P."/>
            <person name="Barloy-Hubler F."/>
            <person name="Bowser L."/>
            <person name="Capela D."/>
            <person name="Galibert F."/>
            <person name="Gouzy J."/>
            <person name="Gurjal M."/>
            <person name="Hong A."/>
            <person name="Huizar L."/>
            <person name="Hyman R.W."/>
            <person name="Kahn D."/>
            <person name="Kahn M.L."/>
            <person name="Kalman S."/>
            <person name="Keating D.H."/>
            <person name="Palm C."/>
            <person name="Peck M.C."/>
            <person name="Surzycki R."/>
            <person name="Wells D.H."/>
            <person name="Yeh K.-C."/>
            <person name="Davis R.W."/>
            <person name="Federspiel N.A."/>
            <person name="Long S.R."/>
        </authorList>
    </citation>
    <scope>NUCLEOTIDE SEQUENCE [LARGE SCALE GENOMIC DNA]</scope>
    <source>
        <strain evidence="8 9">1021</strain>
        <plasmid evidence="9">Plasmid pSymA</plasmid>
    </source>
</reference>
<evidence type="ECO:0000256" key="3">
    <source>
        <dbReference type="ARBA" id="ARBA00022692"/>
    </source>
</evidence>
<dbReference type="OrthoDB" id="9787548at2"/>
<feature type="transmembrane region" description="Helical" evidence="7">
    <location>
        <begin position="268"/>
        <end position="290"/>
    </location>
</feature>
<keyword evidence="9" id="KW-1185">Reference proteome</keyword>
<dbReference type="EMBL" id="AE006469">
    <property type="protein sequence ID" value="AAK65262.2"/>
    <property type="molecule type" value="Genomic_DNA"/>
</dbReference>
<name>Q92Z88_RHIME</name>
<keyword evidence="3 7" id="KW-0812">Transmembrane</keyword>
<evidence type="ECO:0000256" key="6">
    <source>
        <dbReference type="ARBA" id="ARBA00023136"/>
    </source>
</evidence>
<dbReference type="RefSeq" id="WP_010967584.1">
    <property type="nucleotide sequence ID" value="NC_003037.1"/>
</dbReference>
<dbReference type="GO" id="GO:0015293">
    <property type="term" value="F:symporter activity"/>
    <property type="evidence" value="ECO:0007669"/>
    <property type="project" value="UniProtKB-KW"/>
</dbReference>
<evidence type="ECO:0000256" key="4">
    <source>
        <dbReference type="ARBA" id="ARBA00022847"/>
    </source>
</evidence>
<dbReference type="AlphaFoldDB" id="Q92Z88"/>
<feature type="transmembrane region" description="Helical" evidence="7">
    <location>
        <begin position="418"/>
        <end position="441"/>
    </location>
</feature>